<evidence type="ECO:0000259" key="1">
    <source>
        <dbReference type="Pfam" id="PF24764"/>
    </source>
</evidence>
<dbReference type="OrthoDB" id="5952813at2759"/>
<protein>
    <recommendedName>
        <fullName evidence="1">Integrase core domain-containing protein</fullName>
    </recommendedName>
</protein>
<evidence type="ECO:0000313" key="2">
    <source>
        <dbReference type="EMBL" id="CAC5392234.1"/>
    </source>
</evidence>
<sequence>MDQNEKLTEFGVTEVLASDGFSGKITAFALMPFKNNLLIYDNVYKSTCLKYGLFYQIRVDFGKEFYLCLYHQENVKQYRTNINRPEYIQTMSRQNHAAERKWVEVNSRTNYPLKCVLRKMSDDFEIDMKNPVTKCCVSTLTMACCNIGFQQLIPSWNTFNTR</sequence>
<reference evidence="2 3" key="1">
    <citation type="submission" date="2020-06" db="EMBL/GenBank/DDBJ databases">
        <authorList>
            <person name="Li R."/>
            <person name="Bekaert M."/>
        </authorList>
    </citation>
    <scope>NUCLEOTIDE SEQUENCE [LARGE SCALE GENOMIC DNA]</scope>
    <source>
        <strain evidence="3">wild</strain>
    </source>
</reference>
<evidence type="ECO:0000313" key="3">
    <source>
        <dbReference type="Proteomes" id="UP000507470"/>
    </source>
</evidence>
<dbReference type="Proteomes" id="UP000507470">
    <property type="component" value="Unassembled WGS sequence"/>
</dbReference>
<dbReference type="Pfam" id="PF24764">
    <property type="entry name" value="rva_4"/>
    <property type="match status" value="1"/>
</dbReference>
<dbReference type="EMBL" id="CACVKT020004932">
    <property type="protein sequence ID" value="CAC5392234.1"/>
    <property type="molecule type" value="Genomic_DNA"/>
</dbReference>
<name>A0A6J8CAZ1_MYTCO</name>
<organism evidence="2 3">
    <name type="scientific">Mytilus coruscus</name>
    <name type="common">Sea mussel</name>
    <dbReference type="NCBI Taxonomy" id="42192"/>
    <lineage>
        <taxon>Eukaryota</taxon>
        <taxon>Metazoa</taxon>
        <taxon>Spiralia</taxon>
        <taxon>Lophotrochozoa</taxon>
        <taxon>Mollusca</taxon>
        <taxon>Bivalvia</taxon>
        <taxon>Autobranchia</taxon>
        <taxon>Pteriomorphia</taxon>
        <taxon>Mytilida</taxon>
        <taxon>Mytiloidea</taxon>
        <taxon>Mytilidae</taxon>
        <taxon>Mytilinae</taxon>
        <taxon>Mytilus</taxon>
    </lineage>
</organism>
<feature type="domain" description="Integrase core" evidence="1">
    <location>
        <begin position="1"/>
        <end position="160"/>
    </location>
</feature>
<dbReference type="AlphaFoldDB" id="A0A6J8CAZ1"/>
<proteinExistence type="predicted"/>
<accession>A0A6J8CAZ1</accession>
<dbReference type="InterPro" id="IPR058913">
    <property type="entry name" value="Integrase_dom_put"/>
</dbReference>
<gene>
    <name evidence="2" type="ORF">MCOR_27182</name>
</gene>
<keyword evidence="3" id="KW-1185">Reference proteome</keyword>